<gene>
    <name evidence="1" type="ORF">SNE35_31365</name>
</gene>
<protein>
    <submittedName>
        <fullName evidence="1">Uncharacterized protein</fullName>
    </submittedName>
</protein>
<dbReference type="RefSeq" id="WP_320427005.1">
    <property type="nucleotide sequence ID" value="NZ_JAXCLA010000013.1"/>
</dbReference>
<dbReference type="InterPro" id="IPR014710">
    <property type="entry name" value="RmlC-like_jellyroll"/>
</dbReference>
<dbReference type="SUPFAM" id="SSF51182">
    <property type="entry name" value="RmlC-like cupins"/>
    <property type="match status" value="1"/>
</dbReference>
<evidence type="ECO:0000313" key="1">
    <source>
        <dbReference type="EMBL" id="MDY0749038.1"/>
    </source>
</evidence>
<dbReference type="Gene3D" id="2.60.120.10">
    <property type="entry name" value="Jelly Rolls"/>
    <property type="match status" value="1"/>
</dbReference>
<dbReference type="Proteomes" id="UP001285263">
    <property type="component" value="Unassembled WGS sequence"/>
</dbReference>
<sequence length="272" mass="29482">MNVSFLQGADCMPLIAEPTGQVLELTGRLLRPGRLLMLDECSTESTTESCRRPFLELPVGLQSLECLVILGPTHSIANGGSGLSLTYVHRHSPAGLHWRNSDGVAVDLQPGALFISQTRRDVLLELSPSEFGESCDYVQWLLNTTTSAEIAACVRDEDVAFWNSPEACVRVLVGEHELQGGAHVSLPPMNLFDIDLAPLAEFDLLLEEDREVIALVSTGSLQLHGVQIDAPCALAFLGNGPLVRLSTRTGASVLWLEWSRSDDKAETPVQPS</sequence>
<proteinExistence type="predicted"/>
<organism evidence="1 2">
    <name type="scientific">Roseateles agri</name>
    <dbReference type="NCBI Taxonomy" id="3098619"/>
    <lineage>
        <taxon>Bacteria</taxon>
        <taxon>Pseudomonadati</taxon>
        <taxon>Pseudomonadota</taxon>
        <taxon>Betaproteobacteria</taxon>
        <taxon>Burkholderiales</taxon>
        <taxon>Sphaerotilaceae</taxon>
        <taxon>Roseateles</taxon>
    </lineage>
</organism>
<dbReference type="EMBL" id="JAXCLA010000013">
    <property type="protein sequence ID" value="MDY0749038.1"/>
    <property type="molecule type" value="Genomic_DNA"/>
</dbReference>
<evidence type="ECO:0000313" key="2">
    <source>
        <dbReference type="Proteomes" id="UP001285263"/>
    </source>
</evidence>
<name>A0ABU5DRU7_9BURK</name>
<keyword evidence="2" id="KW-1185">Reference proteome</keyword>
<comment type="caution">
    <text evidence="1">The sequence shown here is derived from an EMBL/GenBank/DDBJ whole genome shotgun (WGS) entry which is preliminary data.</text>
</comment>
<accession>A0ABU5DRU7</accession>
<reference evidence="1 2" key="1">
    <citation type="submission" date="2023-11" db="EMBL/GenBank/DDBJ databases">
        <title>Paucibacter sp. nov., isolated from fresh soil in Korea.</title>
        <authorList>
            <person name="Le N.T.T."/>
        </authorList>
    </citation>
    <scope>NUCLEOTIDE SEQUENCE [LARGE SCALE GENOMIC DNA]</scope>
    <source>
        <strain evidence="1 2">R3-3</strain>
    </source>
</reference>
<dbReference type="InterPro" id="IPR011051">
    <property type="entry name" value="RmlC_Cupin_sf"/>
</dbReference>